<dbReference type="SUPFAM" id="SSF48452">
    <property type="entry name" value="TPR-like"/>
    <property type="match status" value="1"/>
</dbReference>
<evidence type="ECO:0000313" key="3">
    <source>
        <dbReference type="Proteomes" id="UP000070133"/>
    </source>
</evidence>
<organism evidence="2 3">
    <name type="scientific">Pseudocercospora eumusae</name>
    <dbReference type="NCBI Taxonomy" id="321146"/>
    <lineage>
        <taxon>Eukaryota</taxon>
        <taxon>Fungi</taxon>
        <taxon>Dikarya</taxon>
        <taxon>Ascomycota</taxon>
        <taxon>Pezizomycotina</taxon>
        <taxon>Dothideomycetes</taxon>
        <taxon>Dothideomycetidae</taxon>
        <taxon>Mycosphaerellales</taxon>
        <taxon>Mycosphaerellaceae</taxon>
        <taxon>Pseudocercospora</taxon>
    </lineage>
</organism>
<dbReference type="InterPro" id="IPR011990">
    <property type="entry name" value="TPR-like_helical_dom_sf"/>
</dbReference>
<dbReference type="Gene3D" id="1.25.40.10">
    <property type="entry name" value="Tetratricopeptide repeat domain"/>
    <property type="match status" value="1"/>
</dbReference>
<evidence type="ECO:0008006" key="4">
    <source>
        <dbReference type="Google" id="ProtNLM"/>
    </source>
</evidence>
<keyword evidence="3" id="KW-1185">Reference proteome</keyword>
<evidence type="ECO:0000313" key="2">
    <source>
        <dbReference type="EMBL" id="KXS98847.1"/>
    </source>
</evidence>
<evidence type="ECO:0000256" key="1">
    <source>
        <dbReference type="SAM" id="MobiDB-lite"/>
    </source>
</evidence>
<dbReference type="OrthoDB" id="10524192at2759"/>
<protein>
    <recommendedName>
        <fullName evidence="4">Clr5 domain-containing protein</fullName>
    </recommendedName>
</protein>
<feature type="region of interest" description="Disordered" evidence="1">
    <location>
        <begin position="1"/>
        <end position="23"/>
    </location>
</feature>
<feature type="region of interest" description="Disordered" evidence="1">
    <location>
        <begin position="83"/>
        <end position="127"/>
    </location>
</feature>
<gene>
    <name evidence="2" type="ORF">AC578_10866</name>
</gene>
<proteinExistence type="predicted"/>
<sequence>MASNANRTMASRDASASRVSREQWQELKPHIVDLHRRNFTVRRIAIELKGKGYRTRQVCAYMHILEPEKAIKDHLKTWKLRRNATRRQHQDDQLSGQLEVGQRQEPDRGPSLSPAPAMSGAVEPHDRNRQRTMSLICSWYDSFVEQTAGIPVASADWSSTELFWDIHDALPLAMQGCQIGWDTLRTIGSKRRVLPMMQDPRCFIILLHRVTWLYEFPKLMDPELSGDDLAGIPQFVRVVLTGLGEEANALYGGCDHPILLLLGMILRRELTPELCHCVFMATMTYLGSIYQPDATASKTLQLQTLLGSSLTMLQAYDYAGKVLADVQDKAHATGDLENQLASCAALGIVRGFRGSFSDSKDLLSRVVITARRGHLRGSDTHRYSICGTARLCKAMGQFEEAEKLYQEAVPLGQTGANPNLLYHINMVRHLHRLYVRRENFEDASQLERQYPKAFHMQYTPRRSRLQIN</sequence>
<dbReference type="Proteomes" id="UP000070133">
    <property type="component" value="Unassembled WGS sequence"/>
</dbReference>
<accession>A0A139H8U8</accession>
<reference evidence="2 3" key="1">
    <citation type="submission" date="2015-07" db="EMBL/GenBank/DDBJ databases">
        <title>Comparative genomics of the Sigatoka disease complex on banana suggests a link between parallel evolutionary changes in Pseudocercospora fijiensis and Pseudocercospora eumusae and increased virulence on the banana host.</title>
        <authorList>
            <person name="Chang T.-C."/>
            <person name="Salvucci A."/>
            <person name="Crous P.W."/>
            <person name="Stergiopoulos I."/>
        </authorList>
    </citation>
    <scope>NUCLEOTIDE SEQUENCE [LARGE SCALE GENOMIC DNA]</scope>
    <source>
        <strain evidence="2 3">CBS 114824</strain>
    </source>
</reference>
<comment type="caution">
    <text evidence="2">The sequence shown here is derived from an EMBL/GenBank/DDBJ whole genome shotgun (WGS) entry which is preliminary data.</text>
</comment>
<name>A0A139H8U8_9PEZI</name>
<dbReference type="AlphaFoldDB" id="A0A139H8U8"/>
<dbReference type="EMBL" id="LFZN01000104">
    <property type="protein sequence ID" value="KXS98847.1"/>
    <property type="molecule type" value="Genomic_DNA"/>
</dbReference>